<keyword evidence="3 11" id="KW-0378">Hydrolase</keyword>
<dbReference type="InterPro" id="IPR013701">
    <property type="entry name" value="Lhr-like_DEAD/DEAH_assoc"/>
</dbReference>
<dbReference type="SMART" id="SM00490">
    <property type="entry name" value="HELICc"/>
    <property type="match status" value="1"/>
</dbReference>
<gene>
    <name evidence="11" type="ORF">GGB84_001869</name>
</gene>
<dbReference type="InterPro" id="IPR001650">
    <property type="entry name" value="Helicase_C-like"/>
</dbReference>
<keyword evidence="6" id="KW-0238">DNA-binding</keyword>
<dbReference type="CDD" id="cd18796">
    <property type="entry name" value="SF2_C_LHR"/>
    <property type="match status" value="1"/>
</dbReference>
<feature type="domain" description="Helicase C-terminal" evidence="10">
    <location>
        <begin position="284"/>
        <end position="462"/>
    </location>
</feature>
<keyword evidence="4 11" id="KW-0347">Helicase</keyword>
<evidence type="ECO:0000256" key="1">
    <source>
        <dbReference type="ARBA" id="ARBA00022741"/>
    </source>
</evidence>
<evidence type="ECO:0000259" key="9">
    <source>
        <dbReference type="PROSITE" id="PS51192"/>
    </source>
</evidence>
<organism evidence="11">
    <name type="scientific">Escherichia coli</name>
    <dbReference type="NCBI Taxonomy" id="562"/>
    <lineage>
        <taxon>Bacteria</taxon>
        <taxon>Pseudomonadati</taxon>
        <taxon>Pseudomonadota</taxon>
        <taxon>Gammaproteobacteria</taxon>
        <taxon>Enterobacterales</taxon>
        <taxon>Enterobacteriaceae</taxon>
        <taxon>Escherichia</taxon>
    </lineage>
</organism>
<protein>
    <submittedName>
        <fullName evidence="11">ATP-dependent helicase</fullName>
        <ecNumber evidence="11">3.6.4.-</ecNumber>
    </submittedName>
</protein>
<evidence type="ECO:0000313" key="11">
    <source>
        <dbReference type="EMBL" id="HAG5770229.1"/>
    </source>
</evidence>
<comment type="caution">
    <text evidence="11">The sequence shown here is derived from an EMBL/GenBank/DDBJ whole genome shotgun (WGS) entry which is preliminary data.</text>
</comment>
<dbReference type="EC" id="3.6.4.-" evidence="11"/>
<dbReference type="SMART" id="SM00382">
    <property type="entry name" value="AAA"/>
    <property type="match status" value="1"/>
</dbReference>
<dbReference type="NCBIfam" id="NF007284">
    <property type="entry name" value="PRK09751.1"/>
    <property type="match status" value="1"/>
</dbReference>
<dbReference type="InterPro" id="IPR055368">
    <property type="entry name" value="WH3_Lhr"/>
</dbReference>
<dbReference type="Pfam" id="PF23236">
    <property type="entry name" value="WHD_2nd_Lhr"/>
    <property type="match status" value="1"/>
</dbReference>
<dbReference type="GO" id="GO:0005524">
    <property type="term" value="F:ATP binding"/>
    <property type="evidence" value="ECO:0007669"/>
    <property type="project" value="UniProtKB-KW"/>
</dbReference>
<evidence type="ECO:0000259" key="10">
    <source>
        <dbReference type="PROSITE" id="PS51194"/>
    </source>
</evidence>
<name>A0A765T5L4_ECOLX</name>
<keyword evidence="8" id="KW-0413">Isomerase</keyword>
<dbReference type="InterPro" id="IPR055369">
    <property type="entry name" value="WH2_Lhr"/>
</dbReference>
<dbReference type="InterPro" id="IPR027417">
    <property type="entry name" value="P-loop_NTPase"/>
</dbReference>
<keyword evidence="2" id="KW-0227">DNA damage</keyword>
<dbReference type="GO" id="GO:0003677">
    <property type="term" value="F:DNA binding"/>
    <property type="evidence" value="ECO:0007669"/>
    <property type="project" value="UniProtKB-KW"/>
</dbReference>
<dbReference type="GO" id="GO:0006281">
    <property type="term" value="P:DNA repair"/>
    <property type="evidence" value="ECO:0007669"/>
    <property type="project" value="UniProtKB-KW"/>
</dbReference>
<keyword evidence="7" id="KW-0234">DNA repair</keyword>
<sequence>MADNPNPTSSLPDLFSSTTRNWFLRTFRQPTTVQSQTWNVAARGEHALVIAPTGSGKTLAAFLYALDRLFREGGDTASEAHQHKTSRILYISPIKALGTDVQRNLQIPLQGIADERRRRGEPEVNIRVGIRTGDTPAQERSKLTRNPPDILITTPESLYLMLTSRARETLRGVETVIIDEVHAVAGSKRGAHLALSLERLDALLNMSAQRIGLSATVRSASDVAEFLGGDRPVTVVNPPAARHPQIRIVVPVANMDDVSSVASGTGEDSHAGREGSIWPYIETGILDEVLRHRSTIVFTNSRGLAEKLTARLNELYAARLQRSPAIAADAAHFESTTGATSNRVQSSDVFIARSHHGSVSKEQRAITEQALKSGELRCVVATSSLELGIDMGAVDLVIQVATPLSAASGLQRIGRAGHQVGGVSKGLFFPRTRRDLIDSAVIVECMLAGKLENLIPPHNPLDVLAQQTVAATAMDALHVDEWYARVRRAAPWKDLPRRIFDATLDMLSGRYPSGDFSAFRPKLVWNRETGILTARPGAQLLAVTSGGTIPDRGMYSVLLPEGEEQSGSRRVGELDEEMVYESRVNDIITLGATSWRIQQITRDQVIVTPAPGRSARLPFWRGEGNGRPAELGEMIGDFLHQLANNEFFAGNIPPWLAEENTRANIQGLINEQRNATEIVPGSRHLVLERCRDEIGDWRIILHSPYGRRVHEPWALAIAGRIHALWGADASVVASDDGIVARIPDTDGKLPDAAIFLFESEKLLQIVREAVGSSALFAARFRECAARALLMPGRTPGHRTPLWQQRLRASQLLEIARGYPDFPIILETLRECLQDVYDLPALERLMRRLNGGEIQISDVTTSTPSPFAANLLFGYVAEFMYQGDIPLAERRASVLSLDSELLRNLLGQVDPGELLDPLVIRQVEEELQRQVPDRKAKGEEGLFDLLRELGPMTVDDLMQRHTGSREEIETYLENLLTEKRIFPAMIAGQECLACMDDAARLRDALGVKLPTSLPEIYQHRVSHPLRDLFLRYLQHHTLVTTEQLARQTGLGIAVVEEQLHQLREQGLAMNLQQDVWVSDDVFRRLRLRSLQAAREATRPVSAIVYARLLLERQGVLPATDGSPALFTSASVGVYEGVDGVMRVIEQLAGVGLPASLWESQILPARVRDYSPEMLDELLATGAVIWSGQKKLGDDDGLVALHLQEYAAESLTVIKSDDSKRSTIQQAIIAVLAGGGAWFAQQIGQRVREECGQQVDASALQEALWDLVWQGMITSDIWAPLHALTRSSSNVRSSARRGGRLRRGRSGYAPAALPVAPLVSYNAPKLAGRWSLLQVAALNDTERMLALTENMLDRYGIISRQAVISENIPGGFPSMQTLCRSMEDSGRIMRGRFVDGLGGAQFADRLTIDRLRDLVTSATQPQQYTPVALSANDPANVWGNLLPWPAHPATQVPTRRAGALVVIYGGKLVLYLAQGGKKMLVWQEKDELLPPDVFQALATALRREPRLRFTLTEVNDQPVRQTPIFTLLRGAGFSSSPQGLDWG</sequence>
<dbReference type="SUPFAM" id="SSF52540">
    <property type="entry name" value="P-loop containing nucleoside triphosphate hydrolases"/>
    <property type="match status" value="1"/>
</dbReference>
<evidence type="ECO:0000256" key="6">
    <source>
        <dbReference type="ARBA" id="ARBA00023125"/>
    </source>
</evidence>
<dbReference type="Pfam" id="PF19306">
    <property type="entry name" value="WHD_Lhr"/>
    <property type="match status" value="1"/>
</dbReference>
<dbReference type="Pfam" id="PF08494">
    <property type="entry name" value="DEAD_assoc"/>
    <property type="match status" value="1"/>
</dbReference>
<evidence type="ECO:0000256" key="7">
    <source>
        <dbReference type="ARBA" id="ARBA00023204"/>
    </source>
</evidence>
<keyword evidence="5" id="KW-0067">ATP-binding</keyword>
<dbReference type="InterPro" id="IPR052511">
    <property type="entry name" value="ATP-dep_Helicase"/>
</dbReference>
<dbReference type="Pfam" id="PF23234">
    <property type="entry name" value="WHD_4th_Lhr"/>
    <property type="match status" value="1"/>
</dbReference>
<reference evidence="11" key="2">
    <citation type="submission" date="2020-02" db="EMBL/GenBank/DDBJ databases">
        <authorList>
            <consortium name="NCBI Pathogen Detection Project"/>
        </authorList>
    </citation>
    <scope>NUCLEOTIDE SEQUENCE</scope>
    <source>
        <strain evidence="11">1839</strain>
    </source>
</reference>
<evidence type="ECO:0000256" key="4">
    <source>
        <dbReference type="ARBA" id="ARBA00022806"/>
    </source>
</evidence>
<dbReference type="GO" id="GO:0016887">
    <property type="term" value="F:ATP hydrolysis activity"/>
    <property type="evidence" value="ECO:0007669"/>
    <property type="project" value="TreeGrafter"/>
</dbReference>
<dbReference type="InterPro" id="IPR055367">
    <property type="entry name" value="WH4_Lhr"/>
</dbReference>
<reference evidence="11" key="1">
    <citation type="journal article" date="2018" name="Genome Biol.">
        <title>SKESA: strategic k-mer extension for scrupulous assemblies.</title>
        <authorList>
            <person name="Souvorov A."/>
            <person name="Agarwala R."/>
            <person name="Lipman D.J."/>
        </authorList>
    </citation>
    <scope>NUCLEOTIDE SEQUENCE [LARGE SCALE GENOMIC DNA]</scope>
    <source>
        <strain evidence="11">1839</strain>
    </source>
</reference>
<dbReference type="InterPro" id="IPR014001">
    <property type="entry name" value="Helicase_ATP-bd"/>
</dbReference>
<dbReference type="PROSITE" id="PS51194">
    <property type="entry name" value="HELICASE_CTER"/>
    <property type="match status" value="1"/>
</dbReference>
<dbReference type="InterPro" id="IPR003593">
    <property type="entry name" value="AAA+_ATPase"/>
</dbReference>
<feature type="domain" description="Helicase ATP-binding" evidence="9">
    <location>
        <begin position="38"/>
        <end position="235"/>
    </location>
</feature>
<dbReference type="PANTHER" id="PTHR47962">
    <property type="entry name" value="ATP-DEPENDENT HELICASE LHR-RELATED-RELATED"/>
    <property type="match status" value="1"/>
</dbReference>
<evidence type="ECO:0000256" key="3">
    <source>
        <dbReference type="ARBA" id="ARBA00022801"/>
    </source>
</evidence>
<dbReference type="CDD" id="cd17922">
    <property type="entry name" value="DEXHc_LHR-like"/>
    <property type="match status" value="1"/>
</dbReference>
<dbReference type="Pfam" id="PF00271">
    <property type="entry name" value="Helicase_C"/>
    <property type="match status" value="1"/>
</dbReference>
<dbReference type="Pfam" id="PF00270">
    <property type="entry name" value="DEAD"/>
    <property type="match status" value="1"/>
</dbReference>
<accession>A0A765T5L4</accession>
<keyword evidence="1" id="KW-0547">Nucleotide-binding</keyword>
<dbReference type="PANTHER" id="PTHR47962:SF5">
    <property type="entry name" value="ATP-DEPENDENT HELICASE LHR-RELATED"/>
    <property type="match status" value="1"/>
</dbReference>
<dbReference type="PROSITE" id="PS51192">
    <property type="entry name" value="HELICASE_ATP_BIND_1"/>
    <property type="match status" value="1"/>
</dbReference>
<dbReference type="InterPro" id="IPR011545">
    <property type="entry name" value="DEAD/DEAH_box_helicase_dom"/>
</dbReference>
<dbReference type="Pfam" id="PF23235">
    <property type="entry name" value="WHD_3rd_Lhr"/>
    <property type="match status" value="1"/>
</dbReference>
<dbReference type="SMART" id="SM00487">
    <property type="entry name" value="DEXDc"/>
    <property type="match status" value="1"/>
</dbReference>
<dbReference type="GO" id="GO:0004386">
    <property type="term" value="F:helicase activity"/>
    <property type="evidence" value="ECO:0007669"/>
    <property type="project" value="UniProtKB-KW"/>
</dbReference>
<evidence type="ECO:0000256" key="5">
    <source>
        <dbReference type="ARBA" id="ARBA00022840"/>
    </source>
</evidence>
<evidence type="ECO:0000256" key="2">
    <source>
        <dbReference type="ARBA" id="ARBA00022763"/>
    </source>
</evidence>
<dbReference type="InterPro" id="IPR045628">
    <property type="entry name" value="Lhr_WH_dom"/>
</dbReference>
<dbReference type="Gene3D" id="3.40.50.300">
    <property type="entry name" value="P-loop containing nucleotide triphosphate hydrolases"/>
    <property type="match status" value="2"/>
</dbReference>
<dbReference type="EMBL" id="DAAYTU010000009">
    <property type="protein sequence ID" value="HAG5770229.1"/>
    <property type="molecule type" value="Genomic_DNA"/>
</dbReference>
<proteinExistence type="predicted"/>
<evidence type="ECO:0000256" key="8">
    <source>
        <dbReference type="ARBA" id="ARBA00023235"/>
    </source>
</evidence>